<sequence>MKTSILSPNDQNALKEKIIVAVDPKLTLQQEGVDFMLYPDMKKEGYALMLEEDGGCDSLSALQKGTEQLIAAGAIVVTPYGILEYL</sequence>
<organism evidence="1 2">
    <name type="scientific">Eubacterium maltosivorans</name>
    <dbReference type="NCBI Taxonomy" id="2041044"/>
    <lineage>
        <taxon>Bacteria</taxon>
        <taxon>Bacillati</taxon>
        <taxon>Bacillota</taxon>
        <taxon>Clostridia</taxon>
        <taxon>Eubacteriales</taxon>
        <taxon>Eubacteriaceae</taxon>
        <taxon>Eubacterium</taxon>
    </lineage>
</organism>
<name>A0A4P9CCV8_EUBML</name>
<gene>
    <name evidence="1" type="ORF">CPZ25_019920</name>
</gene>
<accession>A0A4P9CCV8</accession>
<protein>
    <submittedName>
        <fullName evidence="1">Uncharacterized protein</fullName>
    </submittedName>
</protein>
<dbReference type="AlphaFoldDB" id="A0A4P9CCV8"/>
<dbReference type="RefSeq" id="WP_058695276.1">
    <property type="nucleotide sequence ID" value="NZ_CP029487.1"/>
</dbReference>
<dbReference type="Proteomes" id="UP000218387">
    <property type="component" value="Chromosome"/>
</dbReference>
<proteinExistence type="predicted"/>
<evidence type="ECO:0000313" key="1">
    <source>
        <dbReference type="EMBL" id="QCT73487.1"/>
    </source>
</evidence>
<keyword evidence="2" id="KW-1185">Reference proteome</keyword>
<evidence type="ECO:0000313" key="2">
    <source>
        <dbReference type="Proteomes" id="UP000218387"/>
    </source>
</evidence>
<dbReference type="EMBL" id="CP029487">
    <property type="protein sequence ID" value="QCT73487.1"/>
    <property type="molecule type" value="Genomic_DNA"/>
</dbReference>
<dbReference type="KEGG" id="emt:CPZ25_019920"/>
<reference evidence="1 2" key="1">
    <citation type="submission" date="2018-05" db="EMBL/GenBank/DDBJ databases">
        <title>Genome comparison of Eubacterium sp.</title>
        <authorList>
            <person name="Feng Y."/>
            <person name="Sanchez-Andrea I."/>
            <person name="Stams A.J.M."/>
            <person name="De Vos W.M."/>
        </authorList>
    </citation>
    <scope>NUCLEOTIDE SEQUENCE [LARGE SCALE GENOMIC DNA]</scope>
    <source>
        <strain evidence="1 2">YI</strain>
    </source>
</reference>